<reference evidence="3" key="1">
    <citation type="journal article" date="2015" name="BMC Genomics">
        <title>Genomic and transcriptomic analysis of the endophytic fungus Pestalotiopsis fici reveals its lifestyle and high potential for synthesis of natural products.</title>
        <authorList>
            <person name="Wang X."/>
            <person name="Zhang X."/>
            <person name="Liu L."/>
            <person name="Xiang M."/>
            <person name="Wang W."/>
            <person name="Sun X."/>
            <person name="Che Y."/>
            <person name="Guo L."/>
            <person name="Liu G."/>
            <person name="Guo L."/>
            <person name="Wang C."/>
            <person name="Yin W.B."/>
            <person name="Stadler M."/>
            <person name="Zhang X."/>
            <person name="Liu X."/>
        </authorList>
    </citation>
    <scope>NUCLEOTIDE SEQUENCE [LARGE SCALE GENOMIC DNA]</scope>
    <source>
        <strain evidence="3">W106-1 / CGMCC3.15140</strain>
    </source>
</reference>
<dbReference type="eggNOG" id="ENOG502R7TR">
    <property type="taxonomic scope" value="Eukaryota"/>
</dbReference>
<dbReference type="PANTHER" id="PTHR24148">
    <property type="entry name" value="ANKYRIN REPEAT DOMAIN-CONTAINING PROTEIN 39 HOMOLOG-RELATED"/>
    <property type="match status" value="1"/>
</dbReference>
<keyword evidence="3" id="KW-1185">Reference proteome</keyword>
<proteinExistence type="predicted"/>
<protein>
    <recommendedName>
        <fullName evidence="1">Heterokaryon incompatibility domain-containing protein</fullName>
    </recommendedName>
</protein>
<sequence>MATLYDDLQARDGVEIRLVTLEGIDKTTGKIECRLDTVRLSDGPEYRALSYCWGDASRPSDIICNGFQLSVTRNLASALVCLLSKGKANDLSLTFWIDSICINQSNHAERQAQVMLMGSIYRQAVEVIVWLGPASDNSDLAFRVCHRLSGQETGAPTRSQRRAGSREFSKRIKALYTPLTNVFGDKSINFKYRGIRTIIREMRAVHDILTRPWWSRVWIIQEVTLAKHVVVFCGDAHIYWDQLLVGVIACLDWPRAKHYIDLATAHYARVLFQARQVVMCYNHDSSRLLFHLISQCRWSKATDPRDKVYGLLGLASIDSDSSNVRVDYSQSIEDCYRTALLDIIKASGSLEILQLCRKPPGLKATYKSPQLPSWVPDLRLDASDLHQETDLHGFGPLGFQSAPGIEDLISQHPGWQTQMFSASKGSVERNPNLINDKVLMVSGLMIDTVNGIGEVLTGLKEQNDPQVTEPCSKSCRGAAKSQTPWTLIKSLLKHFSGFAKSHEDVGTDKLLLISWKRLAFSHGVEYPTGETLNRAFSATIHRSWLGEHPERTITNHNAQWKRSLSRIEAFDQKFMEKRFSHTSKLRKSVAGMVWGSVKFLIGQGTLLHGYASK</sequence>
<dbReference type="AlphaFoldDB" id="W3XL21"/>
<dbReference type="InParanoid" id="W3XL21"/>
<dbReference type="Proteomes" id="UP000030651">
    <property type="component" value="Unassembled WGS sequence"/>
</dbReference>
<accession>W3XL21</accession>
<dbReference type="KEGG" id="pfy:PFICI_00532"/>
<dbReference type="PANTHER" id="PTHR24148:SF73">
    <property type="entry name" value="HET DOMAIN PROTEIN (AFU_ORTHOLOGUE AFUA_8G01020)"/>
    <property type="match status" value="1"/>
</dbReference>
<dbReference type="OrthoDB" id="5416609at2759"/>
<gene>
    <name evidence="2" type="ORF">PFICI_00532</name>
</gene>
<dbReference type="InterPro" id="IPR052895">
    <property type="entry name" value="HetReg/Transcr_Mod"/>
</dbReference>
<dbReference type="HOGENOM" id="CLU_004184_7_2_1"/>
<evidence type="ECO:0000313" key="3">
    <source>
        <dbReference type="Proteomes" id="UP000030651"/>
    </source>
</evidence>
<dbReference type="EMBL" id="KI912109">
    <property type="protein sequence ID" value="ETS86704.1"/>
    <property type="molecule type" value="Genomic_DNA"/>
</dbReference>
<dbReference type="Pfam" id="PF06985">
    <property type="entry name" value="HET"/>
    <property type="match status" value="1"/>
</dbReference>
<dbReference type="RefSeq" id="XP_007827304.1">
    <property type="nucleotide sequence ID" value="XM_007829113.1"/>
</dbReference>
<feature type="domain" description="Heterokaryon incompatibility" evidence="1">
    <location>
        <begin position="46"/>
        <end position="222"/>
    </location>
</feature>
<evidence type="ECO:0000313" key="2">
    <source>
        <dbReference type="EMBL" id="ETS86704.1"/>
    </source>
</evidence>
<organism evidence="2 3">
    <name type="scientific">Pestalotiopsis fici (strain W106-1 / CGMCC3.15140)</name>
    <dbReference type="NCBI Taxonomy" id="1229662"/>
    <lineage>
        <taxon>Eukaryota</taxon>
        <taxon>Fungi</taxon>
        <taxon>Dikarya</taxon>
        <taxon>Ascomycota</taxon>
        <taxon>Pezizomycotina</taxon>
        <taxon>Sordariomycetes</taxon>
        <taxon>Xylariomycetidae</taxon>
        <taxon>Amphisphaeriales</taxon>
        <taxon>Sporocadaceae</taxon>
        <taxon>Pestalotiopsis</taxon>
    </lineage>
</organism>
<evidence type="ECO:0000259" key="1">
    <source>
        <dbReference type="Pfam" id="PF06985"/>
    </source>
</evidence>
<dbReference type="GeneID" id="19265545"/>
<dbReference type="InterPro" id="IPR010730">
    <property type="entry name" value="HET"/>
</dbReference>
<name>W3XL21_PESFW</name>